<dbReference type="EMBL" id="NEXC01000127">
    <property type="protein sequence ID" value="PSN81872.1"/>
    <property type="molecule type" value="Genomic_DNA"/>
</dbReference>
<dbReference type="PANTHER" id="PTHR43066">
    <property type="entry name" value="RHOMBOID-RELATED PROTEIN"/>
    <property type="match status" value="1"/>
</dbReference>
<name>A0A2R6A5X5_9ARCH</name>
<feature type="domain" description="Peptidase S54 rhomboid" evidence="6">
    <location>
        <begin position="54"/>
        <end position="189"/>
    </location>
</feature>
<evidence type="ECO:0000313" key="8">
    <source>
        <dbReference type="Proteomes" id="UP000240880"/>
    </source>
</evidence>
<dbReference type="AlphaFoldDB" id="A0A2R6A5X5"/>
<evidence type="ECO:0000313" key="7">
    <source>
        <dbReference type="EMBL" id="PSN81872.1"/>
    </source>
</evidence>
<dbReference type="SUPFAM" id="SSF144091">
    <property type="entry name" value="Rhomboid-like"/>
    <property type="match status" value="1"/>
</dbReference>
<dbReference type="InterPro" id="IPR035952">
    <property type="entry name" value="Rhomboid-like_sf"/>
</dbReference>
<evidence type="ECO:0000256" key="2">
    <source>
        <dbReference type="ARBA" id="ARBA00022692"/>
    </source>
</evidence>
<accession>A0A2R6A5X5</accession>
<dbReference type="Proteomes" id="UP000240880">
    <property type="component" value="Unassembled WGS sequence"/>
</dbReference>
<evidence type="ECO:0000256" key="3">
    <source>
        <dbReference type="ARBA" id="ARBA00022989"/>
    </source>
</evidence>
<evidence type="ECO:0000256" key="4">
    <source>
        <dbReference type="ARBA" id="ARBA00023136"/>
    </source>
</evidence>
<evidence type="ECO:0000259" key="6">
    <source>
        <dbReference type="Pfam" id="PF01694"/>
    </source>
</evidence>
<dbReference type="GO" id="GO:0016020">
    <property type="term" value="C:membrane"/>
    <property type="evidence" value="ECO:0007669"/>
    <property type="project" value="UniProtKB-SubCell"/>
</dbReference>
<keyword evidence="3 5" id="KW-1133">Transmembrane helix</keyword>
<keyword evidence="2 5" id="KW-0812">Transmembrane</keyword>
<proteinExistence type="predicted"/>
<reference evidence="7 8" key="1">
    <citation type="submission" date="2017-04" db="EMBL/GenBank/DDBJ databases">
        <title>Novel microbial lineages endemic to geothermal iron-oxide mats fill important gaps in the evolutionary history of Archaea.</title>
        <authorList>
            <person name="Jay Z.J."/>
            <person name="Beam J.P."/>
            <person name="Dlakic M."/>
            <person name="Rusch D.B."/>
            <person name="Kozubal M.A."/>
            <person name="Inskeep W.P."/>
        </authorList>
    </citation>
    <scope>NUCLEOTIDE SEQUENCE [LARGE SCALE GENOMIC DNA]</scope>
    <source>
        <strain evidence="7">OSP_D</strain>
    </source>
</reference>
<dbReference type="Pfam" id="PF01694">
    <property type="entry name" value="Rhomboid"/>
    <property type="match status" value="1"/>
</dbReference>
<dbReference type="PANTHER" id="PTHR43066:SF11">
    <property type="entry name" value="PEPTIDASE S54 RHOMBOID DOMAIN-CONTAINING PROTEIN"/>
    <property type="match status" value="1"/>
</dbReference>
<evidence type="ECO:0000256" key="1">
    <source>
        <dbReference type="ARBA" id="ARBA00004141"/>
    </source>
</evidence>
<dbReference type="GO" id="GO:0004252">
    <property type="term" value="F:serine-type endopeptidase activity"/>
    <property type="evidence" value="ECO:0007669"/>
    <property type="project" value="InterPro"/>
</dbReference>
<protein>
    <recommendedName>
        <fullName evidence="6">Peptidase S54 rhomboid domain-containing protein</fullName>
    </recommendedName>
</protein>
<comment type="caution">
    <text evidence="7">The sequence shown here is derived from an EMBL/GenBank/DDBJ whole genome shotgun (WGS) entry which is preliminary data.</text>
</comment>
<evidence type="ECO:0000256" key="5">
    <source>
        <dbReference type="SAM" id="Phobius"/>
    </source>
</evidence>
<keyword evidence="4 5" id="KW-0472">Membrane</keyword>
<feature type="transmembrane region" description="Helical" evidence="5">
    <location>
        <begin position="63"/>
        <end position="84"/>
    </location>
</feature>
<feature type="transmembrane region" description="Helical" evidence="5">
    <location>
        <begin position="149"/>
        <end position="166"/>
    </location>
</feature>
<feature type="transmembrane region" description="Helical" evidence="5">
    <location>
        <begin position="122"/>
        <end position="142"/>
    </location>
</feature>
<dbReference type="InterPro" id="IPR022764">
    <property type="entry name" value="Peptidase_S54_rhomboid_dom"/>
</dbReference>
<feature type="transmembrane region" description="Helical" evidence="5">
    <location>
        <begin position="13"/>
        <end position="43"/>
    </location>
</feature>
<feature type="transmembrane region" description="Helical" evidence="5">
    <location>
        <begin position="172"/>
        <end position="189"/>
    </location>
</feature>
<sequence>MYAFSRVSKQGRYLIYAIIGGFIIGSALSFVAINGIPLVLFFVQSNADVARGFIWELFTSIIIVPWSGLGLIDVFFNALAVYFVDPLLSSVYSERQYYLTFLLTGFFGNLLSFVFYSSQIVSFGASGGIFGLIAGAVSYDYAFNKRVNMNLLGWFLFVFVFSTFSARNIDVFAHLGGSLLGIGIGYYLGSTNRKKYLRGAYYGWSSYP</sequence>
<comment type="subcellular location">
    <subcellularLocation>
        <location evidence="1">Membrane</location>
        <topology evidence="1">Multi-pass membrane protein</topology>
    </subcellularLocation>
</comment>
<dbReference type="Gene3D" id="1.20.1540.10">
    <property type="entry name" value="Rhomboid-like"/>
    <property type="match status" value="1"/>
</dbReference>
<gene>
    <name evidence="7" type="ORF">B9Q01_09690</name>
</gene>
<organism evidence="7 8">
    <name type="scientific">Candidatus Marsarchaeota G1 archaeon OSP_D</name>
    <dbReference type="NCBI Taxonomy" id="1978155"/>
    <lineage>
        <taxon>Archaea</taxon>
        <taxon>Candidatus Marsarchaeota</taxon>
        <taxon>Candidatus Marsarchaeota group 1</taxon>
    </lineage>
</organism>
<feature type="transmembrane region" description="Helical" evidence="5">
    <location>
        <begin position="96"/>
        <end position="116"/>
    </location>
</feature>